<name>A0ABT3JH83_9SPHN</name>
<dbReference type="Gene3D" id="1.10.760.10">
    <property type="entry name" value="Cytochrome c-like domain"/>
    <property type="match status" value="1"/>
</dbReference>
<dbReference type="RefSeq" id="WP_264883286.1">
    <property type="nucleotide sequence ID" value="NZ_JAPDOB010000002.1"/>
</dbReference>
<dbReference type="PROSITE" id="PS51007">
    <property type="entry name" value="CYTC"/>
    <property type="match status" value="1"/>
</dbReference>
<evidence type="ECO:0000256" key="2">
    <source>
        <dbReference type="ARBA" id="ARBA00022723"/>
    </source>
</evidence>
<feature type="domain" description="Cytochrome c" evidence="6">
    <location>
        <begin position="47"/>
        <end position="138"/>
    </location>
</feature>
<dbReference type="Pfam" id="PF00034">
    <property type="entry name" value="Cytochrom_C"/>
    <property type="match status" value="1"/>
</dbReference>
<sequence>MPLSRNNRRLAAAAAVLVPVAAAGAVTADYVDESHELQTRAALVTGGDPTAGQAKFIAYGCGSCHSLKNVRHAVGMVGPRLDGVALRAMIAGKLANNPGNLQHWIRDPQAVSPGTAMPDLNVGERDARDIAAFLYTRS</sequence>
<feature type="chain" id="PRO_5047019099" evidence="5">
    <location>
        <begin position="29"/>
        <end position="138"/>
    </location>
</feature>
<dbReference type="InterPro" id="IPR036909">
    <property type="entry name" value="Cyt_c-like_dom_sf"/>
</dbReference>
<keyword evidence="1 4" id="KW-0349">Heme</keyword>
<dbReference type="Proteomes" id="UP001526246">
    <property type="component" value="Unassembled WGS sequence"/>
</dbReference>
<evidence type="ECO:0000256" key="4">
    <source>
        <dbReference type="PROSITE-ProRule" id="PRU00433"/>
    </source>
</evidence>
<evidence type="ECO:0000256" key="1">
    <source>
        <dbReference type="ARBA" id="ARBA00022617"/>
    </source>
</evidence>
<dbReference type="InterPro" id="IPR009056">
    <property type="entry name" value="Cyt_c-like_dom"/>
</dbReference>
<keyword evidence="5" id="KW-0732">Signal</keyword>
<feature type="signal peptide" evidence="5">
    <location>
        <begin position="1"/>
        <end position="28"/>
    </location>
</feature>
<keyword evidence="8" id="KW-1185">Reference proteome</keyword>
<evidence type="ECO:0000313" key="7">
    <source>
        <dbReference type="EMBL" id="MCW3798443.1"/>
    </source>
</evidence>
<evidence type="ECO:0000256" key="3">
    <source>
        <dbReference type="ARBA" id="ARBA00023004"/>
    </source>
</evidence>
<accession>A0ABT3JH83</accession>
<keyword evidence="2 4" id="KW-0479">Metal-binding</keyword>
<organism evidence="7 8">
    <name type="scientific">Sphingomonas arvum</name>
    <dbReference type="NCBI Taxonomy" id="2992113"/>
    <lineage>
        <taxon>Bacteria</taxon>
        <taxon>Pseudomonadati</taxon>
        <taxon>Pseudomonadota</taxon>
        <taxon>Alphaproteobacteria</taxon>
        <taxon>Sphingomonadales</taxon>
        <taxon>Sphingomonadaceae</taxon>
        <taxon>Sphingomonas</taxon>
    </lineage>
</organism>
<gene>
    <name evidence="7" type="ORF">OMW55_11565</name>
</gene>
<evidence type="ECO:0000313" key="8">
    <source>
        <dbReference type="Proteomes" id="UP001526246"/>
    </source>
</evidence>
<comment type="caution">
    <text evidence="7">The sequence shown here is derived from an EMBL/GenBank/DDBJ whole genome shotgun (WGS) entry which is preliminary data.</text>
</comment>
<reference evidence="7 8" key="1">
    <citation type="submission" date="2022-10" db="EMBL/GenBank/DDBJ databases">
        <title>Sphingomonas sp.</title>
        <authorList>
            <person name="Jin C."/>
        </authorList>
    </citation>
    <scope>NUCLEOTIDE SEQUENCE [LARGE SCALE GENOMIC DNA]</scope>
    <source>
        <strain evidence="7 8">BN140010</strain>
    </source>
</reference>
<keyword evidence="3 4" id="KW-0408">Iron</keyword>
<dbReference type="SUPFAM" id="SSF46626">
    <property type="entry name" value="Cytochrome c"/>
    <property type="match status" value="1"/>
</dbReference>
<protein>
    <submittedName>
        <fullName evidence="7">C-type cytochrome</fullName>
    </submittedName>
</protein>
<evidence type="ECO:0000259" key="6">
    <source>
        <dbReference type="PROSITE" id="PS51007"/>
    </source>
</evidence>
<dbReference type="EMBL" id="JAPDOB010000002">
    <property type="protein sequence ID" value="MCW3798443.1"/>
    <property type="molecule type" value="Genomic_DNA"/>
</dbReference>
<evidence type="ECO:0000256" key="5">
    <source>
        <dbReference type="SAM" id="SignalP"/>
    </source>
</evidence>
<proteinExistence type="predicted"/>